<accession>A0ABU8S9Y7</accession>
<evidence type="ECO:0000313" key="2">
    <source>
        <dbReference type="EMBL" id="MEJ6010773.1"/>
    </source>
</evidence>
<dbReference type="InterPro" id="IPR032708">
    <property type="entry name" value="McjB_C"/>
</dbReference>
<keyword evidence="3" id="KW-1185">Reference proteome</keyword>
<dbReference type="Proteomes" id="UP001379235">
    <property type="component" value="Unassembled WGS sequence"/>
</dbReference>
<reference evidence="2 3" key="1">
    <citation type="submission" date="2024-03" db="EMBL/GenBank/DDBJ databases">
        <authorList>
            <person name="Jo J.-H."/>
        </authorList>
    </citation>
    <scope>NUCLEOTIDE SEQUENCE [LARGE SCALE GENOMIC DNA]</scope>
    <source>
        <strain evidence="2 3">AS3R-12</strain>
    </source>
</reference>
<sequence length="200" mass="22090">MEHTAWTLIGDTAIFLDIRHDRYFRLPPAGNAQFVSALEIPAGGWPVQPPGFERPGTWAPPASRSPLIDSGPFNLGDVARAIWMQKRVERRLNSRPFMTVMSDLAGLSASKPLADPSSDAMAARMVRAFELARLLRSAADRCLARSIALALCLMRRRCAVQVVLGVKLSPFSAHCWVQSGEHVLNDSLEEVQRYSPILVL</sequence>
<organism evidence="2 3">
    <name type="scientific">Novosphingobium aquae</name>
    <dbReference type="NCBI Taxonomy" id="3133435"/>
    <lineage>
        <taxon>Bacteria</taxon>
        <taxon>Pseudomonadati</taxon>
        <taxon>Pseudomonadota</taxon>
        <taxon>Alphaproteobacteria</taxon>
        <taxon>Sphingomonadales</taxon>
        <taxon>Sphingomonadaceae</taxon>
        <taxon>Novosphingobium</taxon>
    </lineage>
</organism>
<dbReference type="Pfam" id="PF13471">
    <property type="entry name" value="Transglut_core3"/>
    <property type="match status" value="1"/>
</dbReference>
<comment type="caution">
    <text evidence="2">The sequence shown here is derived from an EMBL/GenBank/DDBJ whole genome shotgun (WGS) entry which is preliminary data.</text>
</comment>
<name>A0ABU8S9Y7_9SPHN</name>
<protein>
    <submittedName>
        <fullName evidence="2">Lasso peptide biosynthesis B2 protein</fullName>
    </submittedName>
</protein>
<gene>
    <name evidence="2" type="ORF">WG900_12695</name>
</gene>
<proteinExistence type="predicted"/>
<evidence type="ECO:0000259" key="1">
    <source>
        <dbReference type="Pfam" id="PF13471"/>
    </source>
</evidence>
<feature type="domain" description="Microcin J25-processing protein McjB C-terminal" evidence="1">
    <location>
        <begin position="101"/>
        <end position="198"/>
    </location>
</feature>
<dbReference type="RefSeq" id="WP_339967572.1">
    <property type="nucleotide sequence ID" value="NZ_JBBHJY010000006.1"/>
</dbReference>
<dbReference type="NCBIfam" id="NF033537">
    <property type="entry name" value="lasso_biosyn_B2"/>
    <property type="match status" value="1"/>
</dbReference>
<evidence type="ECO:0000313" key="3">
    <source>
        <dbReference type="Proteomes" id="UP001379235"/>
    </source>
</evidence>
<dbReference type="InterPro" id="IPR053521">
    <property type="entry name" value="McjB-like"/>
</dbReference>
<dbReference type="EMBL" id="JBBHJY010000006">
    <property type="protein sequence ID" value="MEJ6010773.1"/>
    <property type="molecule type" value="Genomic_DNA"/>
</dbReference>